<dbReference type="SUPFAM" id="SSF53756">
    <property type="entry name" value="UDP-Glycosyltransferase/glycogen phosphorylase"/>
    <property type="match status" value="1"/>
</dbReference>
<evidence type="ECO:0000259" key="3">
    <source>
        <dbReference type="Pfam" id="PF00534"/>
    </source>
</evidence>
<organism evidence="5 6">
    <name type="scientific">Kineosporia mesophila</name>
    <dbReference type="NCBI Taxonomy" id="566012"/>
    <lineage>
        <taxon>Bacteria</taxon>
        <taxon>Bacillati</taxon>
        <taxon>Actinomycetota</taxon>
        <taxon>Actinomycetes</taxon>
        <taxon>Kineosporiales</taxon>
        <taxon>Kineosporiaceae</taxon>
        <taxon>Kineosporia</taxon>
    </lineage>
</organism>
<keyword evidence="1" id="KW-0328">Glycosyltransferase</keyword>
<dbReference type="InterPro" id="IPR001296">
    <property type="entry name" value="Glyco_trans_1"/>
</dbReference>
<evidence type="ECO:0008006" key="7">
    <source>
        <dbReference type="Google" id="ProtNLM"/>
    </source>
</evidence>
<dbReference type="InterPro" id="IPR011989">
    <property type="entry name" value="ARM-like"/>
</dbReference>
<sequence>MTVERALATVRDAPFIVDVLRAADDLALAASRNGGRRAARTLTRAIHDPADQLTAIAAVHALGRVFDDEADAVLSDLLSHPQGFLREHASWTLGARLPRLDAIGRLVAVVATGGGFAGMLAQRTLISWARSASDHVALALEGAIAADLDHQARARLVETLGLVPGELAGRAVIRIAADPGEQPASRLAALAALGERGSDPAAVELVRRLTGRDTIGATGQGPADDGTDDAQQLRAVARLAALDLGLIRPGPPSASPVRPTVAQLFLHADIDRELTRSGVGDNGGVATLLLRLGDALAAETQVGRVLTLSRGSAAASFAALTEPADGGPDHLLSPVPLLQTPSGAAAAWPTRIAAERAVRRALRHHGPVDVLHLRMADVGSLAADAVAHELGIPVVFTLAPDPHAVIHSLDMTGALSRADFGVVDEQEHYWFRARLVQRLAANAAHNVLFPRPELEHDLHDLLGIDISAEPHRYTVVPEGIDIAVSAAAHADLVTATTTATGGAPALTALSEQIAGLPVHRHGLPLAISVGRLHRVKGMATVVEAWATDPELRERCNLVIVGGDLASPSPDEQGQLELIRTLLASNPAAAEGLVLAGHRPNDDVARWLAAARSGLPPLLGAHGIYVCGSLKEEFGLAVLEAMAAGLVAVAPDGGGPATYIESGVTGLLVNTREPAAVAAGMAAALELAARPDRDQRVETATTLIRDRFTVQAMAATLAGVYAGVTEPSRR</sequence>
<proteinExistence type="predicted"/>
<dbReference type="EMBL" id="BAAAZO010000009">
    <property type="protein sequence ID" value="GAA3625668.1"/>
    <property type="molecule type" value="Genomic_DNA"/>
</dbReference>
<feature type="domain" description="Glycosyl transferase family 1" evidence="3">
    <location>
        <begin position="521"/>
        <end position="692"/>
    </location>
</feature>
<keyword evidence="6" id="KW-1185">Reference proteome</keyword>
<reference evidence="6" key="1">
    <citation type="journal article" date="2019" name="Int. J. Syst. Evol. Microbiol.">
        <title>The Global Catalogue of Microorganisms (GCM) 10K type strain sequencing project: providing services to taxonomists for standard genome sequencing and annotation.</title>
        <authorList>
            <consortium name="The Broad Institute Genomics Platform"/>
            <consortium name="The Broad Institute Genome Sequencing Center for Infectious Disease"/>
            <person name="Wu L."/>
            <person name="Ma J."/>
        </authorList>
    </citation>
    <scope>NUCLEOTIDE SEQUENCE [LARGE SCALE GENOMIC DNA]</scope>
    <source>
        <strain evidence="6">JCM 16902</strain>
    </source>
</reference>
<evidence type="ECO:0000256" key="2">
    <source>
        <dbReference type="ARBA" id="ARBA00022679"/>
    </source>
</evidence>
<dbReference type="InterPro" id="IPR028098">
    <property type="entry name" value="Glyco_trans_4-like_N"/>
</dbReference>
<dbReference type="PANTHER" id="PTHR12526:SF638">
    <property type="entry name" value="SPORE COAT PROTEIN SA"/>
    <property type="match status" value="1"/>
</dbReference>
<dbReference type="PANTHER" id="PTHR12526">
    <property type="entry name" value="GLYCOSYLTRANSFERASE"/>
    <property type="match status" value="1"/>
</dbReference>
<dbReference type="SUPFAM" id="SSF48371">
    <property type="entry name" value="ARM repeat"/>
    <property type="match status" value="1"/>
</dbReference>
<keyword evidence="2" id="KW-0808">Transferase</keyword>
<protein>
    <recommendedName>
        <fullName evidence="7">Glycosyltransferase</fullName>
    </recommendedName>
</protein>
<evidence type="ECO:0000259" key="4">
    <source>
        <dbReference type="Pfam" id="PF13439"/>
    </source>
</evidence>
<gene>
    <name evidence="5" type="ORF">GCM10022223_48550</name>
</gene>
<comment type="caution">
    <text evidence="5">The sequence shown here is derived from an EMBL/GenBank/DDBJ whole genome shotgun (WGS) entry which is preliminary data.</text>
</comment>
<dbReference type="Pfam" id="PF00534">
    <property type="entry name" value="Glycos_transf_1"/>
    <property type="match status" value="1"/>
</dbReference>
<feature type="domain" description="Glycosyltransferase subfamily 4-like N-terminal" evidence="4">
    <location>
        <begin position="283"/>
        <end position="483"/>
    </location>
</feature>
<dbReference type="InterPro" id="IPR016024">
    <property type="entry name" value="ARM-type_fold"/>
</dbReference>
<dbReference type="Proteomes" id="UP001501074">
    <property type="component" value="Unassembled WGS sequence"/>
</dbReference>
<evidence type="ECO:0000313" key="5">
    <source>
        <dbReference type="EMBL" id="GAA3625668.1"/>
    </source>
</evidence>
<dbReference type="Gene3D" id="3.40.50.2000">
    <property type="entry name" value="Glycogen Phosphorylase B"/>
    <property type="match status" value="2"/>
</dbReference>
<evidence type="ECO:0000313" key="6">
    <source>
        <dbReference type="Proteomes" id="UP001501074"/>
    </source>
</evidence>
<name>A0ABP7A639_9ACTN</name>
<dbReference type="RefSeq" id="WP_231484694.1">
    <property type="nucleotide sequence ID" value="NZ_BAAAZO010000009.1"/>
</dbReference>
<dbReference type="Pfam" id="PF13439">
    <property type="entry name" value="Glyco_transf_4"/>
    <property type="match status" value="1"/>
</dbReference>
<dbReference type="Gene3D" id="1.25.10.10">
    <property type="entry name" value="Leucine-rich Repeat Variant"/>
    <property type="match status" value="1"/>
</dbReference>
<accession>A0ABP7A639</accession>
<evidence type="ECO:0000256" key="1">
    <source>
        <dbReference type="ARBA" id="ARBA00022676"/>
    </source>
</evidence>